<keyword evidence="6" id="KW-0732">Signal</keyword>
<dbReference type="CDD" id="cd18787">
    <property type="entry name" value="SF2_C_DEAD"/>
    <property type="match status" value="1"/>
</dbReference>
<protein>
    <recommendedName>
        <fullName evidence="11">P-loop containing nucleoside triphosphate hydrolase protein</fullName>
    </recommendedName>
</protein>
<evidence type="ECO:0000256" key="6">
    <source>
        <dbReference type="SAM" id="SignalP"/>
    </source>
</evidence>
<dbReference type="InterPro" id="IPR027417">
    <property type="entry name" value="P-loop_NTPase"/>
</dbReference>
<organism evidence="9 10">
    <name type="scientific">Cyclotella cryptica</name>
    <dbReference type="NCBI Taxonomy" id="29204"/>
    <lineage>
        <taxon>Eukaryota</taxon>
        <taxon>Sar</taxon>
        <taxon>Stramenopiles</taxon>
        <taxon>Ochrophyta</taxon>
        <taxon>Bacillariophyta</taxon>
        <taxon>Coscinodiscophyceae</taxon>
        <taxon>Thalassiosirophycidae</taxon>
        <taxon>Stephanodiscales</taxon>
        <taxon>Stephanodiscaceae</taxon>
        <taxon>Cyclotella</taxon>
    </lineage>
</organism>
<dbReference type="GO" id="GO:0004386">
    <property type="term" value="F:helicase activity"/>
    <property type="evidence" value="ECO:0007669"/>
    <property type="project" value="UniProtKB-KW"/>
</dbReference>
<keyword evidence="3" id="KW-0347">Helicase</keyword>
<name>A0ABD3PDW7_9STRA</name>
<feature type="signal peptide" evidence="6">
    <location>
        <begin position="1"/>
        <end position="18"/>
    </location>
</feature>
<evidence type="ECO:0000313" key="9">
    <source>
        <dbReference type="EMBL" id="KAL3785913.1"/>
    </source>
</evidence>
<evidence type="ECO:0000256" key="1">
    <source>
        <dbReference type="ARBA" id="ARBA00022741"/>
    </source>
</evidence>
<feature type="domain" description="Helicase ATP-binding" evidence="7">
    <location>
        <begin position="191"/>
        <end position="399"/>
    </location>
</feature>
<evidence type="ECO:0000313" key="10">
    <source>
        <dbReference type="Proteomes" id="UP001516023"/>
    </source>
</evidence>
<accession>A0ABD3PDW7</accession>
<dbReference type="Pfam" id="PF00271">
    <property type="entry name" value="Helicase_C"/>
    <property type="match status" value="1"/>
</dbReference>
<evidence type="ECO:0000259" key="7">
    <source>
        <dbReference type="PROSITE" id="PS51192"/>
    </source>
</evidence>
<dbReference type="GO" id="GO:0016787">
    <property type="term" value="F:hydrolase activity"/>
    <property type="evidence" value="ECO:0007669"/>
    <property type="project" value="UniProtKB-KW"/>
</dbReference>
<feature type="compositionally biased region" description="Polar residues" evidence="5">
    <location>
        <begin position="135"/>
        <end position="151"/>
    </location>
</feature>
<evidence type="ECO:0008006" key="11">
    <source>
        <dbReference type="Google" id="ProtNLM"/>
    </source>
</evidence>
<dbReference type="InterPro" id="IPR001650">
    <property type="entry name" value="Helicase_C-like"/>
</dbReference>
<dbReference type="SMART" id="SM00490">
    <property type="entry name" value="HELICc"/>
    <property type="match status" value="1"/>
</dbReference>
<dbReference type="EMBL" id="JABMIG020000206">
    <property type="protein sequence ID" value="KAL3785913.1"/>
    <property type="molecule type" value="Genomic_DNA"/>
</dbReference>
<evidence type="ECO:0000259" key="8">
    <source>
        <dbReference type="PROSITE" id="PS51194"/>
    </source>
</evidence>
<keyword evidence="2" id="KW-0378">Hydrolase</keyword>
<dbReference type="Gene3D" id="3.40.50.300">
    <property type="entry name" value="P-loop containing nucleotide triphosphate hydrolases"/>
    <property type="match status" value="2"/>
</dbReference>
<dbReference type="InterPro" id="IPR011545">
    <property type="entry name" value="DEAD/DEAH_box_helicase_dom"/>
</dbReference>
<feature type="compositionally biased region" description="Basic and acidic residues" evidence="5">
    <location>
        <begin position="93"/>
        <end position="104"/>
    </location>
</feature>
<dbReference type="CDD" id="cd00268">
    <property type="entry name" value="DEADc"/>
    <property type="match status" value="1"/>
</dbReference>
<keyword evidence="10" id="KW-1185">Reference proteome</keyword>
<feature type="compositionally biased region" description="Polar residues" evidence="5">
    <location>
        <begin position="40"/>
        <end position="52"/>
    </location>
</feature>
<proteinExistence type="predicted"/>
<dbReference type="PROSITE" id="PS51194">
    <property type="entry name" value="HELICASE_CTER"/>
    <property type="match status" value="1"/>
</dbReference>
<dbReference type="PANTHER" id="PTHR47960">
    <property type="entry name" value="DEAD-BOX ATP-DEPENDENT RNA HELICASE 50"/>
    <property type="match status" value="1"/>
</dbReference>
<dbReference type="SMART" id="SM00487">
    <property type="entry name" value="DEXDc"/>
    <property type="match status" value="1"/>
</dbReference>
<feature type="domain" description="Helicase C-terminal" evidence="8">
    <location>
        <begin position="435"/>
        <end position="605"/>
    </location>
</feature>
<evidence type="ECO:0000256" key="5">
    <source>
        <dbReference type="SAM" id="MobiDB-lite"/>
    </source>
</evidence>
<feature type="compositionally biased region" description="Basic and acidic residues" evidence="5">
    <location>
        <begin position="630"/>
        <end position="642"/>
    </location>
</feature>
<dbReference type="GO" id="GO:0005524">
    <property type="term" value="F:ATP binding"/>
    <property type="evidence" value="ECO:0007669"/>
    <property type="project" value="UniProtKB-KW"/>
</dbReference>
<reference evidence="9 10" key="1">
    <citation type="journal article" date="2020" name="G3 (Bethesda)">
        <title>Improved Reference Genome for Cyclotella cryptica CCMP332, a Model for Cell Wall Morphogenesis, Salinity Adaptation, and Lipid Production in Diatoms (Bacillariophyta).</title>
        <authorList>
            <person name="Roberts W.R."/>
            <person name="Downey K.M."/>
            <person name="Ruck E.C."/>
            <person name="Traller J.C."/>
            <person name="Alverson A.J."/>
        </authorList>
    </citation>
    <scope>NUCLEOTIDE SEQUENCE [LARGE SCALE GENOMIC DNA]</scope>
    <source>
        <strain evidence="9 10">CCMP332</strain>
    </source>
</reference>
<dbReference type="Pfam" id="PF00270">
    <property type="entry name" value="DEAD"/>
    <property type="match status" value="1"/>
</dbReference>
<feature type="compositionally biased region" description="Acidic residues" evidence="5">
    <location>
        <begin position="106"/>
        <end position="117"/>
    </location>
</feature>
<feature type="chain" id="PRO_5044763608" description="P-loop containing nucleoside triphosphate hydrolase protein" evidence="6">
    <location>
        <begin position="19"/>
        <end position="656"/>
    </location>
</feature>
<evidence type="ECO:0000256" key="2">
    <source>
        <dbReference type="ARBA" id="ARBA00022801"/>
    </source>
</evidence>
<feature type="region of interest" description="Disordered" evidence="5">
    <location>
        <begin position="36"/>
        <end position="151"/>
    </location>
</feature>
<dbReference type="InterPro" id="IPR044742">
    <property type="entry name" value="DEAD/DEAH_RhlB"/>
</dbReference>
<evidence type="ECO:0000256" key="3">
    <source>
        <dbReference type="ARBA" id="ARBA00022806"/>
    </source>
</evidence>
<dbReference type="PROSITE" id="PS51192">
    <property type="entry name" value="HELICASE_ATP_BIND_1"/>
    <property type="match status" value="1"/>
</dbReference>
<dbReference type="InterPro" id="IPR014001">
    <property type="entry name" value="Helicase_ATP-bd"/>
</dbReference>
<comment type="caution">
    <text evidence="9">The sequence shown here is derived from an EMBL/GenBank/DDBJ whole genome shotgun (WGS) entry which is preliminary data.</text>
</comment>
<evidence type="ECO:0000256" key="4">
    <source>
        <dbReference type="ARBA" id="ARBA00022840"/>
    </source>
</evidence>
<sequence length="656" mass="73031">MNAYLSSSILLLASIATSYPLLPPCSPSIPQFTRWERSVSRQTTRLAATRSRQGQERNRVNRSDSRGRNGERRRSGGRSNGRRTQRVGGDRAGNSDDRGDRYDAFGDYDEDHYDDSIDYSSDSFDNGQDDYTDDAFQQSPSNSNELGSSKTSTFYSQKDLTDPAFSASPHFLHLCASAGIVKPSRIQSLAWPSLLRGENAIVADQTGSGKTFAYLLPLLQRLYEDDKDETLTQRKKKTTGSPRILVLTPTAELADQIHAVCTSLARNIENDNTYNWNFHPFVTTATGSQNTNIRDQIRLLRSTPVDVLISTPGRLATILRTKNAGLDLTMVQSMVLDEVDFLLVDDTFGPQLRTVGVAVTAEGEESGRKDPPQFLFVTATLPEDVLASIRTEFPNINELRGPGLHRITPTVHQTLVDVSVPPDSNRDARACFDIKLRELFKALRTRRTAKTLIFCNTVETCRNVENALRRRGRKSKINRVWAYHNALSAEVRLKNLHSFSSDSSQIENGGEGTERILVCTDRAARGIDFDASPVDHVILFDFPKDPAEYVRRVGRTARAGRDGASTVFAYGWQLPIARQIMYGSGKGKGKKKGGKLEKFTMMNSGDGWVDEELEAEDDYYMRGGAKRRKEMALGDETRDDGASARGQKGSLWKQGK</sequence>
<dbReference type="Proteomes" id="UP001516023">
    <property type="component" value="Unassembled WGS sequence"/>
</dbReference>
<dbReference type="SUPFAM" id="SSF52540">
    <property type="entry name" value="P-loop containing nucleoside triphosphate hydrolases"/>
    <property type="match status" value="1"/>
</dbReference>
<gene>
    <name evidence="9" type="ORF">HJC23_008108</name>
</gene>
<feature type="compositionally biased region" description="Basic and acidic residues" evidence="5">
    <location>
        <begin position="53"/>
        <end position="74"/>
    </location>
</feature>
<feature type="region of interest" description="Disordered" evidence="5">
    <location>
        <begin position="630"/>
        <end position="656"/>
    </location>
</feature>
<dbReference type="AlphaFoldDB" id="A0ABD3PDW7"/>
<keyword evidence="4" id="KW-0067">ATP-binding</keyword>
<keyword evidence="1" id="KW-0547">Nucleotide-binding</keyword>